<keyword evidence="2" id="KW-1185">Reference proteome</keyword>
<name>A0ACB6R4X2_9PLEO</name>
<reference evidence="1" key="1">
    <citation type="journal article" date="2020" name="Stud. Mycol.">
        <title>101 Dothideomycetes genomes: a test case for predicting lifestyles and emergence of pathogens.</title>
        <authorList>
            <person name="Haridas S."/>
            <person name="Albert R."/>
            <person name="Binder M."/>
            <person name="Bloem J."/>
            <person name="Labutti K."/>
            <person name="Salamov A."/>
            <person name="Andreopoulos B."/>
            <person name="Baker S."/>
            <person name="Barry K."/>
            <person name="Bills G."/>
            <person name="Bluhm B."/>
            <person name="Cannon C."/>
            <person name="Castanera R."/>
            <person name="Culley D."/>
            <person name="Daum C."/>
            <person name="Ezra D."/>
            <person name="Gonzalez J."/>
            <person name="Henrissat B."/>
            <person name="Kuo A."/>
            <person name="Liang C."/>
            <person name="Lipzen A."/>
            <person name="Lutzoni F."/>
            <person name="Magnuson J."/>
            <person name="Mondo S."/>
            <person name="Nolan M."/>
            <person name="Ohm R."/>
            <person name="Pangilinan J."/>
            <person name="Park H.-J."/>
            <person name="Ramirez L."/>
            <person name="Alfaro M."/>
            <person name="Sun H."/>
            <person name="Tritt A."/>
            <person name="Yoshinaga Y."/>
            <person name="Zwiers L.-H."/>
            <person name="Turgeon B."/>
            <person name="Goodwin S."/>
            <person name="Spatafora J."/>
            <person name="Crous P."/>
            <person name="Grigoriev I."/>
        </authorList>
    </citation>
    <scope>NUCLEOTIDE SEQUENCE</scope>
    <source>
        <strain evidence="1">ATCC 200398</strain>
    </source>
</reference>
<organism evidence="1 2">
    <name type="scientific">Lindgomyces ingoldianus</name>
    <dbReference type="NCBI Taxonomy" id="673940"/>
    <lineage>
        <taxon>Eukaryota</taxon>
        <taxon>Fungi</taxon>
        <taxon>Dikarya</taxon>
        <taxon>Ascomycota</taxon>
        <taxon>Pezizomycotina</taxon>
        <taxon>Dothideomycetes</taxon>
        <taxon>Pleosporomycetidae</taxon>
        <taxon>Pleosporales</taxon>
        <taxon>Lindgomycetaceae</taxon>
        <taxon>Lindgomyces</taxon>
    </lineage>
</organism>
<accession>A0ACB6R4X2</accession>
<sequence length="464" mass="52257">MSPLLTAPSRLLELTPELLELVLSFLNPCDLTRFGQTCRSANAFIHPGNQVLWKSAFLHVFDNPKGAWELLQPTARAANRTRESEWDWFHEVHRRCTALNAVCDGDAVALSNPEDIITTFLDILESASYSNVIGSKARISLNVDFLENLFRIAPRPERIVHDYHRDIDSQSLPLEFMTDSNRPLTRSMLGRRSLVPDWASRFHIFYGSTKREDDSTRAKSSARALVYDWSITGADADYGPFKNDKSGAVNWQVLEAITSLMLRIFDTTCPAGLQTPHGFRHSIPFSLPSDPFVKDDWAGVTGTFVGTYAFLDYRALVHYNFANHLEYPMDLGQYEEACGDIMRLKLKLSNAEDLRNDNRLQTKMPYCADLPTIYFTGSSNGRPIGRPSILVRGSASLVPGGRQVRWRFIISYAGQDQWQLEGVQPGGIRSGGIYGLWSHVEHEEHGPVGPFCYFPYDVCAPAQK</sequence>
<comment type="caution">
    <text evidence="1">The sequence shown here is derived from an EMBL/GenBank/DDBJ whole genome shotgun (WGS) entry which is preliminary data.</text>
</comment>
<gene>
    <name evidence="1" type="ORF">BDR25DRAFT_280867</name>
</gene>
<evidence type="ECO:0000313" key="1">
    <source>
        <dbReference type="EMBL" id="KAF2474122.1"/>
    </source>
</evidence>
<protein>
    <submittedName>
        <fullName evidence="1">Uncharacterized protein</fullName>
    </submittedName>
</protein>
<proteinExistence type="predicted"/>
<evidence type="ECO:0000313" key="2">
    <source>
        <dbReference type="Proteomes" id="UP000799755"/>
    </source>
</evidence>
<dbReference type="EMBL" id="MU003498">
    <property type="protein sequence ID" value="KAF2474122.1"/>
    <property type="molecule type" value="Genomic_DNA"/>
</dbReference>
<dbReference type="Proteomes" id="UP000799755">
    <property type="component" value="Unassembled WGS sequence"/>
</dbReference>